<dbReference type="InterPro" id="IPR017871">
    <property type="entry name" value="ABC_transporter-like_CS"/>
</dbReference>
<evidence type="ECO:0000256" key="3">
    <source>
        <dbReference type="ARBA" id="ARBA00022840"/>
    </source>
</evidence>
<feature type="domain" description="ABC transporter" evidence="4">
    <location>
        <begin position="6"/>
        <end position="237"/>
    </location>
</feature>
<dbReference type="SUPFAM" id="SSF52540">
    <property type="entry name" value="P-loop containing nucleoside triphosphate hydrolases"/>
    <property type="match status" value="1"/>
</dbReference>
<dbReference type="InterPro" id="IPR027417">
    <property type="entry name" value="P-loop_NTPase"/>
</dbReference>
<evidence type="ECO:0000313" key="5">
    <source>
        <dbReference type="EMBL" id="SVA92033.1"/>
    </source>
</evidence>
<dbReference type="GO" id="GO:0016887">
    <property type="term" value="F:ATP hydrolysis activity"/>
    <property type="evidence" value="ECO:0007669"/>
    <property type="project" value="InterPro"/>
</dbReference>
<dbReference type="GO" id="GO:0005886">
    <property type="term" value="C:plasma membrane"/>
    <property type="evidence" value="ECO:0007669"/>
    <property type="project" value="UniProtKB-ARBA"/>
</dbReference>
<dbReference type="InterPro" id="IPR008995">
    <property type="entry name" value="Mo/tungstate-bd_C_term_dom"/>
</dbReference>
<dbReference type="FunFam" id="3.40.50.300:FF:000042">
    <property type="entry name" value="Maltose/maltodextrin ABC transporter, ATP-binding protein"/>
    <property type="match status" value="1"/>
</dbReference>
<dbReference type="SUPFAM" id="SSF50331">
    <property type="entry name" value="MOP-like"/>
    <property type="match status" value="1"/>
</dbReference>
<dbReference type="PANTHER" id="PTHR42781">
    <property type="entry name" value="SPERMIDINE/PUTRESCINE IMPORT ATP-BINDING PROTEIN POTA"/>
    <property type="match status" value="1"/>
</dbReference>
<dbReference type="GO" id="GO:1902495">
    <property type="term" value="C:transmembrane transporter complex"/>
    <property type="evidence" value="ECO:0007669"/>
    <property type="project" value="UniProtKB-ARBA"/>
</dbReference>
<dbReference type="Gene3D" id="2.40.50.100">
    <property type="match status" value="1"/>
</dbReference>
<evidence type="ECO:0000256" key="1">
    <source>
        <dbReference type="ARBA" id="ARBA00022448"/>
    </source>
</evidence>
<dbReference type="InterPro" id="IPR003439">
    <property type="entry name" value="ABC_transporter-like_ATP-bd"/>
</dbReference>
<dbReference type="InterPro" id="IPR003593">
    <property type="entry name" value="AAA+_ATPase"/>
</dbReference>
<dbReference type="InterPro" id="IPR050093">
    <property type="entry name" value="ABC_SmlMolc_Importer"/>
</dbReference>
<gene>
    <name evidence="5" type="ORF">METZ01_LOCUS144887</name>
</gene>
<organism evidence="5">
    <name type="scientific">marine metagenome</name>
    <dbReference type="NCBI Taxonomy" id="408172"/>
    <lineage>
        <taxon>unclassified sequences</taxon>
        <taxon>metagenomes</taxon>
        <taxon>ecological metagenomes</taxon>
    </lineage>
</organism>
<name>A0A381ZTE8_9ZZZZ</name>
<dbReference type="PROSITE" id="PS50893">
    <property type="entry name" value="ABC_TRANSPORTER_2"/>
    <property type="match status" value="1"/>
</dbReference>
<dbReference type="PROSITE" id="PS00211">
    <property type="entry name" value="ABC_TRANSPORTER_1"/>
    <property type="match status" value="1"/>
</dbReference>
<accession>A0A381ZTE8</accession>
<dbReference type="GO" id="GO:0022857">
    <property type="term" value="F:transmembrane transporter activity"/>
    <property type="evidence" value="ECO:0007669"/>
    <property type="project" value="UniProtKB-ARBA"/>
</dbReference>
<dbReference type="GO" id="GO:0005524">
    <property type="term" value="F:ATP binding"/>
    <property type="evidence" value="ECO:0007669"/>
    <property type="project" value="UniProtKB-KW"/>
</dbReference>
<reference evidence="5" key="1">
    <citation type="submission" date="2018-05" db="EMBL/GenBank/DDBJ databases">
        <authorList>
            <person name="Lanie J.A."/>
            <person name="Ng W.-L."/>
            <person name="Kazmierczak K.M."/>
            <person name="Andrzejewski T.M."/>
            <person name="Davidsen T.M."/>
            <person name="Wayne K.J."/>
            <person name="Tettelin H."/>
            <person name="Glass J.I."/>
            <person name="Rusch D."/>
            <person name="Podicherti R."/>
            <person name="Tsui H.-C.T."/>
            <person name="Winkler M.E."/>
        </authorList>
    </citation>
    <scope>NUCLEOTIDE SEQUENCE</scope>
</reference>
<dbReference type="Gene3D" id="3.40.50.300">
    <property type="entry name" value="P-loop containing nucleotide triphosphate hydrolases"/>
    <property type="match status" value="1"/>
</dbReference>
<keyword evidence="2" id="KW-0547">Nucleotide-binding</keyword>
<dbReference type="SMART" id="SM00382">
    <property type="entry name" value="AAA"/>
    <property type="match status" value="1"/>
</dbReference>
<protein>
    <recommendedName>
        <fullName evidence="4">ABC transporter domain-containing protein</fullName>
    </recommendedName>
</protein>
<dbReference type="AlphaFoldDB" id="A0A381ZTE8"/>
<keyword evidence="3" id="KW-0067">ATP-binding</keyword>
<proteinExistence type="predicted"/>
<evidence type="ECO:0000256" key="2">
    <source>
        <dbReference type="ARBA" id="ARBA00022741"/>
    </source>
</evidence>
<evidence type="ECO:0000259" key="4">
    <source>
        <dbReference type="PROSITE" id="PS50893"/>
    </source>
</evidence>
<dbReference type="Pfam" id="PF00005">
    <property type="entry name" value="ABC_tran"/>
    <property type="match status" value="1"/>
</dbReference>
<dbReference type="PANTHER" id="PTHR42781:SF4">
    <property type="entry name" value="SPERMIDINE_PUTRESCINE IMPORT ATP-BINDING PROTEIN POTA"/>
    <property type="match status" value="1"/>
</dbReference>
<sequence length="370" mass="41399">MADFDVVIEHVDKTFPGNTRAVIDFNAEIEHGEFVSMLGPSGCGKTTILRMVGGLEEVTAGRIFISGQDVTDLPPSHRDTAMMFQSFALFPHRTVFQNVEFSLKMRGMDRDMRGRHVWEMLETVGLEQLADRRPSDLSGGQQQRVALARALISEPTVLLLDEPLGALDYNLRQTMMVELKKIQQETGITFIMVTHSQQEAMSLADKVIVMSDAVVQQIGTSREIHENPRNRFVADFIGNNNIFKGVIRSRSGSMVFVEAGSQLYYIRVPEHIRQVPVGQEANFSVRADLMHTGDNPEMANKVEGAYVATEFLGTLETDVFEVSPGHFVHVEQHRHLANNTYHVGEMETLCFAADSGMLLEETRRPEDTAS</sequence>
<dbReference type="EMBL" id="UINC01022437">
    <property type="protein sequence ID" value="SVA92033.1"/>
    <property type="molecule type" value="Genomic_DNA"/>
</dbReference>
<keyword evidence="1" id="KW-0813">Transport</keyword>